<evidence type="ECO:0008006" key="3">
    <source>
        <dbReference type="Google" id="ProtNLM"/>
    </source>
</evidence>
<evidence type="ECO:0000313" key="2">
    <source>
        <dbReference type="Proteomes" id="UP000730618"/>
    </source>
</evidence>
<proteinExistence type="predicted"/>
<keyword evidence="2" id="KW-1185">Reference proteome</keyword>
<accession>A0ABM8VM76</accession>
<protein>
    <recommendedName>
        <fullName evidence="3">Family 2 glycosyl transferase</fullName>
    </recommendedName>
</protein>
<dbReference type="EMBL" id="CAJVCE010000013">
    <property type="protein sequence ID" value="CAG7649545.1"/>
    <property type="molecule type" value="Genomic_DNA"/>
</dbReference>
<reference evidence="1 2" key="1">
    <citation type="submission" date="2021-06" db="EMBL/GenBank/DDBJ databases">
        <authorList>
            <person name="Criscuolo A."/>
        </authorList>
    </citation>
    <scope>NUCLEOTIDE SEQUENCE [LARGE SCALE GENOMIC DNA]</scope>
    <source>
        <strain evidence="2">CIP 111802</strain>
    </source>
</reference>
<comment type="caution">
    <text evidence="1">The sequence shown here is derived from an EMBL/GenBank/DDBJ whole genome shotgun (WGS) entry which is preliminary data.</text>
</comment>
<dbReference type="Proteomes" id="UP000730618">
    <property type="component" value="Unassembled WGS sequence"/>
</dbReference>
<sequence length="757" mass="84756">MHVSMKRRMLLGLAALVLFGLAAAYWSLGGGASGWFGSGAKELPPPAVPVYNEQGIKQTTTVKEGRLQVYDGTGWKPEFWTGVNMGATTPGHAPGELAPSKADYLRWFAQIKDLHADVIRVYTILPPFFYEALAEFNAGRKDPLYILQGVWSPEEHLIGADGGGQDAFQEDAVAVFRQEIQDAVGAIHGKLKRKAKAGHASGKYTADVSPYVLGWVVGTEWEPHSVKATNDAHPGMPPFQGEYFQAAAGASPFESWLAQMLDTLAKEETKHSWQHPVSFTNWVTTDPLRHPNEPAENEDMVSVDPMHIQPKENWKAGYFASYHIYPYYPDLLRYEEKYQKYRDSRGEINPYAGYLHDLRQHHQNIPLIVAEYGVPSSRGMAHYGPLGRNQGLHTEQEQGEINADLYRSIYDENYDGAMLFAWQDEWFKITWNTMELDAPIGRRPFWRNMLTNEEHFGVLAVEAGASPQDQIVLDGKTDDWERRKGVKTQAYPGFDMSVSHDEAYVYLLLKKKEGAWKPGEEKVYVGFDTLDGGSAKADKAPGVTFGGGQEFMLKLHGEKDSAMYVNSAYDIHTWQYGFMKKMMPWQEAWKQAGNGLFLPYRLPVSKPQVLPQTGEKLPFEDVELGALHHGTTDPNSAEFNNLADWYASGSVMEIRLPWMLLGFTDPSTKKAWRYPYEAGALKSEEVKAIRIEPHLLAGTAGTGASEPLAYKWDAWNKPAYHERLKKSYPILQAVFGELGKKPPKGTQAGASQQPASP</sequence>
<evidence type="ECO:0000313" key="1">
    <source>
        <dbReference type="EMBL" id="CAG7649545.1"/>
    </source>
</evidence>
<organism evidence="1 2">
    <name type="scientific">Paenibacillus allorhizosphaerae</name>
    <dbReference type="NCBI Taxonomy" id="2849866"/>
    <lineage>
        <taxon>Bacteria</taxon>
        <taxon>Bacillati</taxon>
        <taxon>Bacillota</taxon>
        <taxon>Bacilli</taxon>
        <taxon>Bacillales</taxon>
        <taxon>Paenibacillaceae</taxon>
        <taxon>Paenibacillus</taxon>
    </lineage>
</organism>
<name>A0ABM8VM76_9BACL</name>
<dbReference type="RefSeq" id="WP_218100792.1">
    <property type="nucleotide sequence ID" value="NZ_CAJVCE010000013.1"/>
</dbReference>
<gene>
    <name evidence="1" type="ORF">PAECIP111802_04516</name>
</gene>